<sequence length="180" mass="19748">MRDAPTQGRRYCIHHSLASTFGLLRNRLDCLVPASHSLLNPTSCTSVRVRGGSIQSGTASLLLRLLQRDRHSKHNCHTKEPCDRTDHCPSHSLSQGTCRRPGIANVMRGAPTQGRRYCLHHGLASTNFWPPPQPSRLPRPSLPLLVKSNFVHVCPRPGRIDPIGHCFSASPSSKGSALEA</sequence>
<dbReference type="EMBL" id="KV417495">
    <property type="protein sequence ID" value="KZP30142.1"/>
    <property type="molecule type" value="Genomic_DNA"/>
</dbReference>
<reference evidence="1 2" key="1">
    <citation type="journal article" date="2016" name="Mol. Biol. Evol.">
        <title>Comparative Genomics of Early-Diverging Mushroom-Forming Fungi Provides Insights into the Origins of Lignocellulose Decay Capabilities.</title>
        <authorList>
            <person name="Nagy L.G."/>
            <person name="Riley R."/>
            <person name="Tritt A."/>
            <person name="Adam C."/>
            <person name="Daum C."/>
            <person name="Floudas D."/>
            <person name="Sun H."/>
            <person name="Yadav J.S."/>
            <person name="Pangilinan J."/>
            <person name="Larsson K.H."/>
            <person name="Matsuura K."/>
            <person name="Barry K."/>
            <person name="Labutti K."/>
            <person name="Kuo R."/>
            <person name="Ohm R.A."/>
            <person name="Bhattacharya S.S."/>
            <person name="Shirouzu T."/>
            <person name="Yoshinaga Y."/>
            <person name="Martin F.M."/>
            <person name="Grigoriev I.V."/>
            <person name="Hibbett D.S."/>
        </authorList>
    </citation>
    <scope>NUCLEOTIDE SEQUENCE [LARGE SCALE GENOMIC DNA]</scope>
    <source>
        <strain evidence="1 2">CBS 109695</strain>
    </source>
</reference>
<dbReference type="Proteomes" id="UP000076532">
    <property type="component" value="Unassembled WGS sequence"/>
</dbReference>
<evidence type="ECO:0000313" key="2">
    <source>
        <dbReference type="Proteomes" id="UP000076532"/>
    </source>
</evidence>
<proteinExistence type="predicted"/>
<dbReference type="AlphaFoldDB" id="A0A166T3C7"/>
<name>A0A166T3C7_9AGAM</name>
<gene>
    <name evidence="1" type="ORF">FIBSPDRAFT_144986</name>
</gene>
<keyword evidence="2" id="KW-1185">Reference proteome</keyword>
<accession>A0A166T3C7</accession>
<protein>
    <submittedName>
        <fullName evidence="1">Uncharacterized protein</fullName>
    </submittedName>
</protein>
<evidence type="ECO:0000313" key="1">
    <source>
        <dbReference type="EMBL" id="KZP30142.1"/>
    </source>
</evidence>
<organism evidence="1 2">
    <name type="scientific">Athelia psychrophila</name>
    <dbReference type="NCBI Taxonomy" id="1759441"/>
    <lineage>
        <taxon>Eukaryota</taxon>
        <taxon>Fungi</taxon>
        <taxon>Dikarya</taxon>
        <taxon>Basidiomycota</taxon>
        <taxon>Agaricomycotina</taxon>
        <taxon>Agaricomycetes</taxon>
        <taxon>Agaricomycetidae</taxon>
        <taxon>Atheliales</taxon>
        <taxon>Atheliaceae</taxon>
        <taxon>Athelia</taxon>
    </lineage>
</organism>